<reference evidence="1 2" key="1">
    <citation type="submission" date="2016-07" db="EMBL/GenBank/DDBJ databases">
        <title>Pervasive Adenine N6-methylation of Active Genes in Fungi.</title>
        <authorList>
            <consortium name="DOE Joint Genome Institute"/>
            <person name="Mondo S.J."/>
            <person name="Dannebaum R.O."/>
            <person name="Kuo R.C."/>
            <person name="Labutti K."/>
            <person name="Haridas S."/>
            <person name="Kuo A."/>
            <person name="Salamov A."/>
            <person name="Ahrendt S.R."/>
            <person name="Lipzen A."/>
            <person name="Sullivan W."/>
            <person name="Andreopoulos W.B."/>
            <person name="Clum A."/>
            <person name="Lindquist E."/>
            <person name="Daum C."/>
            <person name="Ramamoorthy G.K."/>
            <person name="Gryganskyi A."/>
            <person name="Culley D."/>
            <person name="Magnuson J.K."/>
            <person name="James T.Y."/>
            <person name="O'Malley M.A."/>
            <person name="Stajich J.E."/>
            <person name="Spatafora J.W."/>
            <person name="Visel A."/>
            <person name="Grigoriev I.V."/>
        </authorList>
    </citation>
    <scope>NUCLEOTIDE SEQUENCE [LARGE SCALE GENOMIC DNA]</scope>
    <source>
        <strain evidence="1 2">PL171</strain>
    </source>
</reference>
<evidence type="ECO:0000313" key="1">
    <source>
        <dbReference type="EMBL" id="ORZ40398.1"/>
    </source>
</evidence>
<comment type="caution">
    <text evidence="1">The sequence shown here is derived from an EMBL/GenBank/DDBJ whole genome shotgun (WGS) entry which is preliminary data.</text>
</comment>
<protein>
    <submittedName>
        <fullName evidence="1">Uncharacterized protein</fullName>
    </submittedName>
</protein>
<evidence type="ECO:0000313" key="2">
    <source>
        <dbReference type="Proteomes" id="UP000193411"/>
    </source>
</evidence>
<dbReference type="AlphaFoldDB" id="A0A1Y2I0K8"/>
<sequence length="151" mass="16570">MKSQRSIYFQAATAPAWPLPFVASMSSRGRVWPASRTAHRRDVLTTFQSQKPLTCPSTYPWTLDSCPTLHSFPCIPLQVPHISTSYTSRSLGTVVVHPPSDRPREPAPTCELRSRLAIISAHPPLDPRTRHIALAHPLGCDSRCGFGGSTA</sequence>
<dbReference type="EMBL" id="MCFL01000003">
    <property type="protein sequence ID" value="ORZ40398.1"/>
    <property type="molecule type" value="Genomic_DNA"/>
</dbReference>
<accession>A0A1Y2I0K8</accession>
<keyword evidence="2" id="KW-1185">Reference proteome</keyword>
<gene>
    <name evidence="1" type="ORF">BCR44DRAFT_230235</name>
</gene>
<name>A0A1Y2I0K8_9FUNG</name>
<organism evidence="1 2">
    <name type="scientific">Catenaria anguillulae PL171</name>
    <dbReference type="NCBI Taxonomy" id="765915"/>
    <lineage>
        <taxon>Eukaryota</taxon>
        <taxon>Fungi</taxon>
        <taxon>Fungi incertae sedis</taxon>
        <taxon>Blastocladiomycota</taxon>
        <taxon>Blastocladiomycetes</taxon>
        <taxon>Blastocladiales</taxon>
        <taxon>Catenariaceae</taxon>
        <taxon>Catenaria</taxon>
    </lineage>
</organism>
<proteinExistence type="predicted"/>
<dbReference type="Proteomes" id="UP000193411">
    <property type="component" value="Unassembled WGS sequence"/>
</dbReference>